<dbReference type="GO" id="GO:0046914">
    <property type="term" value="F:transition metal ion binding"/>
    <property type="evidence" value="ECO:0007669"/>
    <property type="project" value="InterPro"/>
</dbReference>
<dbReference type="AlphaFoldDB" id="A0A5C5WM46"/>
<reference evidence="2 3" key="1">
    <citation type="submission" date="2019-02" db="EMBL/GenBank/DDBJ databases">
        <title>Deep-cultivation of Planctomycetes and their phenomic and genomic characterization uncovers novel biology.</title>
        <authorList>
            <person name="Wiegand S."/>
            <person name="Jogler M."/>
            <person name="Boedeker C."/>
            <person name="Pinto D."/>
            <person name="Vollmers J."/>
            <person name="Rivas-Marin E."/>
            <person name="Kohn T."/>
            <person name="Peeters S.H."/>
            <person name="Heuer A."/>
            <person name="Rast P."/>
            <person name="Oberbeckmann S."/>
            <person name="Bunk B."/>
            <person name="Jeske O."/>
            <person name="Meyerdierks A."/>
            <person name="Storesund J.E."/>
            <person name="Kallscheuer N."/>
            <person name="Luecker S."/>
            <person name="Lage O.M."/>
            <person name="Pohl T."/>
            <person name="Merkel B.J."/>
            <person name="Hornburger P."/>
            <person name="Mueller R.-W."/>
            <person name="Bruemmer F."/>
            <person name="Labrenz M."/>
            <person name="Spormann A.M."/>
            <person name="Op Den Camp H."/>
            <person name="Overmann J."/>
            <person name="Amann R."/>
            <person name="Jetten M.S.M."/>
            <person name="Mascher T."/>
            <person name="Medema M.H."/>
            <person name="Devos D.P."/>
            <person name="Kaster A.-K."/>
            <person name="Ovreas L."/>
            <person name="Rohde M."/>
            <person name="Galperin M.Y."/>
            <person name="Jogler C."/>
        </authorList>
    </citation>
    <scope>NUCLEOTIDE SEQUENCE [LARGE SCALE GENOMIC DNA]</scope>
    <source>
        <strain evidence="2 3">KOR42</strain>
    </source>
</reference>
<evidence type="ECO:0000313" key="2">
    <source>
        <dbReference type="EMBL" id="TWT51886.1"/>
    </source>
</evidence>
<organism evidence="2 3">
    <name type="scientific">Thalassoglobus neptunius</name>
    <dbReference type="NCBI Taxonomy" id="1938619"/>
    <lineage>
        <taxon>Bacteria</taxon>
        <taxon>Pseudomonadati</taxon>
        <taxon>Planctomycetota</taxon>
        <taxon>Planctomycetia</taxon>
        <taxon>Planctomycetales</taxon>
        <taxon>Planctomycetaceae</taxon>
        <taxon>Thalassoglobus</taxon>
    </lineage>
</organism>
<dbReference type="Proteomes" id="UP000317243">
    <property type="component" value="Unassembled WGS sequence"/>
</dbReference>
<dbReference type="InterPro" id="IPR002489">
    <property type="entry name" value="Glu_synth_asu_C"/>
</dbReference>
<dbReference type="GO" id="GO:0018493">
    <property type="term" value="F:formylmethanofuran dehydrogenase activity"/>
    <property type="evidence" value="ECO:0007669"/>
    <property type="project" value="InterPro"/>
</dbReference>
<dbReference type="PANTHER" id="PTHR39673:SF5">
    <property type="entry name" value="TUNGSTEN-CONTAINING FORMYLMETHANOFURAN DEHYDROGENASE 2 SUBUNIT C"/>
    <property type="match status" value="1"/>
</dbReference>
<dbReference type="GO" id="GO:0016787">
    <property type="term" value="F:hydrolase activity"/>
    <property type="evidence" value="ECO:0007669"/>
    <property type="project" value="UniProtKB-KW"/>
</dbReference>
<gene>
    <name evidence="2" type="primary">fhcC</name>
    <name evidence="2" type="ORF">KOR42_33600</name>
</gene>
<dbReference type="SUPFAM" id="SSF69336">
    <property type="entry name" value="Alpha subunit of glutamate synthase, C-terminal domain"/>
    <property type="match status" value="1"/>
</dbReference>
<keyword evidence="3" id="KW-1185">Reference proteome</keyword>
<proteinExistence type="predicted"/>
<name>A0A5C5WM46_9PLAN</name>
<dbReference type="CDD" id="cd00980">
    <property type="entry name" value="FwdC/FmdC"/>
    <property type="match status" value="1"/>
</dbReference>
<evidence type="ECO:0000259" key="1">
    <source>
        <dbReference type="Pfam" id="PF01493"/>
    </source>
</evidence>
<feature type="domain" description="Glutamate synthase alpha subunit C-terminal" evidence="1">
    <location>
        <begin position="161"/>
        <end position="282"/>
    </location>
</feature>
<dbReference type="InterPro" id="IPR017550">
    <property type="entry name" value="Formylmethanofuran_DH_suC"/>
</dbReference>
<dbReference type="NCBIfam" id="TIGR03122">
    <property type="entry name" value="one_C_dehyd_C"/>
    <property type="match status" value="1"/>
</dbReference>
<dbReference type="InterPro" id="IPR036485">
    <property type="entry name" value="Glu_synth_asu_C_sf"/>
</dbReference>
<sequence length="351" mass="37907">MRRGKVKELVSDKYNAVRGVVHHSNQSRIFDRLSATDDLLSSCDRQISELQPLFAGFSQQIFTCLSVIPPSIRSLLLMPLTFRLHTESQIPLEVDSLKLETMKEQSRSEIEKTEIFRGNQQVPAAEFFQVSGSAKEDRTVVWEGDLSNVKLIGAKLSEGIVRVEGKAGMHLGAQMTGGEIRVSGDAADWVGAEMSGGRIHIQGNAGNLVGAVYRGGRKGMSGGEILVEGNVGNEVGHTMRRGLIAIGGKCGDAAGVGMIAGTIFIFGEPGIRNGAGMKRGTIGLFGGGHSPEILPTFRKANVYSPSFLQLYFRFLTECQFPVPESVVSGLFQRYCGDLLEMGKGEILTLAE</sequence>
<keyword evidence="2" id="KW-0378">Hydrolase</keyword>
<dbReference type="Pfam" id="PF01493">
    <property type="entry name" value="GXGXG"/>
    <property type="match status" value="1"/>
</dbReference>
<dbReference type="PANTHER" id="PTHR39673">
    <property type="entry name" value="TUNGSTEN FORMYLMETHANOFURAN DEHYDROGENASE, SUBUNIT C (FWDC)"/>
    <property type="match status" value="1"/>
</dbReference>
<dbReference type="Gene3D" id="2.160.20.60">
    <property type="entry name" value="Glutamate synthase, alpha subunit, C-terminal domain"/>
    <property type="match status" value="1"/>
</dbReference>
<accession>A0A5C5WM46</accession>
<keyword evidence="2" id="KW-0808">Transferase</keyword>
<evidence type="ECO:0000313" key="3">
    <source>
        <dbReference type="Proteomes" id="UP000317243"/>
    </source>
</evidence>
<comment type="caution">
    <text evidence="2">The sequence shown here is derived from an EMBL/GenBank/DDBJ whole genome shotgun (WGS) entry which is preliminary data.</text>
</comment>
<protein>
    <submittedName>
        <fullName evidence="2">Formyltransferase/hydrolase complex Fhc subunit C</fullName>
    </submittedName>
</protein>
<dbReference type="GO" id="GO:0015948">
    <property type="term" value="P:methanogenesis"/>
    <property type="evidence" value="ECO:0007669"/>
    <property type="project" value="InterPro"/>
</dbReference>
<dbReference type="EMBL" id="SIHI01000010">
    <property type="protein sequence ID" value="TWT51886.1"/>
    <property type="molecule type" value="Genomic_DNA"/>
</dbReference>
<dbReference type="GO" id="GO:0016740">
    <property type="term" value="F:transferase activity"/>
    <property type="evidence" value="ECO:0007669"/>
    <property type="project" value="UniProtKB-KW"/>
</dbReference>